<dbReference type="EMBL" id="BRXX01000058">
    <property type="protein sequence ID" value="GMH86277.1"/>
    <property type="molecule type" value="Genomic_DNA"/>
</dbReference>
<dbReference type="InterPro" id="IPR008942">
    <property type="entry name" value="ENTH_VHS"/>
</dbReference>
<dbReference type="GO" id="GO:0005737">
    <property type="term" value="C:cytoplasm"/>
    <property type="evidence" value="ECO:0007669"/>
    <property type="project" value="TreeGrafter"/>
</dbReference>
<accession>A0A9W7B9E6</accession>
<evidence type="ECO:0000259" key="1">
    <source>
        <dbReference type="PROSITE" id="PS51391"/>
    </source>
</evidence>
<dbReference type="GO" id="GO:0005849">
    <property type="term" value="C:mRNA cleavage factor complex"/>
    <property type="evidence" value="ECO:0007669"/>
    <property type="project" value="TreeGrafter"/>
</dbReference>
<evidence type="ECO:0000313" key="3">
    <source>
        <dbReference type="Proteomes" id="UP001165160"/>
    </source>
</evidence>
<protein>
    <recommendedName>
        <fullName evidence="1">CID domain-containing protein</fullName>
    </recommendedName>
</protein>
<reference evidence="3" key="1">
    <citation type="journal article" date="2023" name="Commun. Biol.">
        <title>Genome analysis of Parmales, the sister group of diatoms, reveals the evolutionary specialization of diatoms from phago-mixotrophs to photoautotrophs.</title>
        <authorList>
            <person name="Ban H."/>
            <person name="Sato S."/>
            <person name="Yoshikawa S."/>
            <person name="Yamada K."/>
            <person name="Nakamura Y."/>
            <person name="Ichinomiya M."/>
            <person name="Sato N."/>
            <person name="Blanc-Mathieu R."/>
            <person name="Endo H."/>
            <person name="Kuwata A."/>
            <person name="Ogata H."/>
        </authorList>
    </citation>
    <scope>NUCLEOTIDE SEQUENCE [LARGE SCALE GENOMIC DNA]</scope>
    <source>
        <strain evidence="3">NIES 3699</strain>
    </source>
</reference>
<dbReference type="SMART" id="SM00582">
    <property type="entry name" value="RPR"/>
    <property type="match status" value="1"/>
</dbReference>
<dbReference type="Pfam" id="PF23228">
    <property type="entry name" value="zf_PCFS4"/>
    <property type="match status" value="1"/>
</dbReference>
<name>A0A9W7B9E6_9STRA</name>
<dbReference type="SUPFAM" id="SSF48464">
    <property type="entry name" value="ENTH/VHS domain"/>
    <property type="match status" value="1"/>
</dbReference>
<sequence length="473" mass="53015">MSPPSPSSSSIDDDSIDEAELTTDVTSFKSLLKSLGGHPDKKIINSLTMLCEDYNTSPSASSQLYNLIRTSLLNSSTPSSHKLPLIYLLDSMLHNADDVSSKLYKKLISGEVKLVYNSVWNSVEEKDKKRLQRLAGIWEKNEMFDKEIMEDVMSHQLEEEVGVKDDGDGVVDLARLDENVRSEMERMLQQMQSEMGESNPVTLLELSKINPSLVSGLHSQAVSTISTSPPPPPPDSWSSVSINFSSCSTLIKNLDSILLNNPSPPLGPALAASKIYLQTVVKAYKSGELLKSISAVSALESVSVLDDLLEFNSDNVKVYDKRVVEGLYGGGMKFWGRGRRFRTMGECREWEMYEEEGGRKWEESWLEDAETWMSALELDPTAEVEQEEEEESIIIDTSPADESRPLCRICGKKFSTFYDDEEGVYMFNDCREVEIIEEVEGVREEKVYVHGTCCGNLGIEREEGVERRHVLDL</sequence>
<dbReference type="PANTHER" id="PTHR15921">
    <property type="entry name" value="PRE-MRNA CLEAVAGE COMPLEX II"/>
    <property type="match status" value="1"/>
</dbReference>
<dbReference type="GO" id="GO:0003729">
    <property type="term" value="F:mRNA binding"/>
    <property type="evidence" value="ECO:0007669"/>
    <property type="project" value="InterPro"/>
</dbReference>
<gene>
    <name evidence="2" type="ORF">TrVE_jg9118</name>
</gene>
<proteinExistence type="predicted"/>
<comment type="caution">
    <text evidence="2">The sequence shown here is derived from an EMBL/GenBank/DDBJ whole genome shotgun (WGS) entry which is preliminary data.</text>
</comment>
<dbReference type="InterPro" id="IPR006569">
    <property type="entry name" value="CID_dom"/>
</dbReference>
<dbReference type="GO" id="GO:0006369">
    <property type="term" value="P:termination of RNA polymerase II transcription"/>
    <property type="evidence" value="ECO:0007669"/>
    <property type="project" value="InterPro"/>
</dbReference>
<evidence type="ECO:0000313" key="2">
    <source>
        <dbReference type="EMBL" id="GMH86277.1"/>
    </source>
</evidence>
<dbReference type="PROSITE" id="PS51391">
    <property type="entry name" value="CID"/>
    <property type="match status" value="1"/>
</dbReference>
<dbReference type="AlphaFoldDB" id="A0A9W7B9E6"/>
<organism evidence="2 3">
    <name type="scientific">Triparma verrucosa</name>
    <dbReference type="NCBI Taxonomy" id="1606542"/>
    <lineage>
        <taxon>Eukaryota</taxon>
        <taxon>Sar</taxon>
        <taxon>Stramenopiles</taxon>
        <taxon>Ochrophyta</taxon>
        <taxon>Bolidophyceae</taxon>
        <taxon>Parmales</taxon>
        <taxon>Triparmaceae</taxon>
        <taxon>Triparma</taxon>
    </lineage>
</organism>
<dbReference type="Gene3D" id="1.25.40.90">
    <property type="match status" value="1"/>
</dbReference>
<dbReference type="InterPro" id="IPR057242">
    <property type="entry name" value="PCFS4-like"/>
</dbReference>
<dbReference type="InterPro" id="IPR045154">
    <property type="entry name" value="PCF11-like"/>
</dbReference>
<dbReference type="PANTHER" id="PTHR15921:SF3">
    <property type="entry name" value="PRE-MRNA CLEAVAGE COMPLEX 2 PROTEIN PCF11"/>
    <property type="match status" value="1"/>
</dbReference>
<feature type="domain" description="CID" evidence="1">
    <location>
        <begin position="20"/>
        <end position="160"/>
    </location>
</feature>
<dbReference type="Proteomes" id="UP001165160">
    <property type="component" value="Unassembled WGS sequence"/>
</dbReference>
<keyword evidence="3" id="KW-1185">Reference proteome</keyword>
<dbReference type="Pfam" id="PF04818">
    <property type="entry name" value="CID"/>
    <property type="match status" value="1"/>
</dbReference>
<dbReference type="GO" id="GO:0000993">
    <property type="term" value="F:RNA polymerase II complex binding"/>
    <property type="evidence" value="ECO:0007669"/>
    <property type="project" value="InterPro"/>
</dbReference>
<dbReference type="GO" id="GO:0031124">
    <property type="term" value="P:mRNA 3'-end processing"/>
    <property type="evidence" value="ECO:0007669"/>
    <property type="project" value="InterPro"/>
</dbReference>